<dbReference type="InterPro" id="IPR046956">
    <property type="entry name" value="RLP23-like"/>
</dbReference>
<keyword evidence="3 9" id="KW-0732">Signal</keyword>
<dbReference type="Proteomes" id="UP001341840">
    <property type="component" value="Unassembled WGS sequence"/>
</dbReference>
<dbReference type="EMBL" id="JASCZI010001077">
    <property type="protein sequence ID" value="MED6114215.1"/>
    <property type="molecule type" value="Genomic_DNA"/>
</dbReference>
<evidence type="ECO:0000313" key="12">
    <source>
        <dbReference type="Proteomes" id="UP001341840"/>
    </source>
</evidence>
<keyword evidence="8" id="KW-0325">Glycoprotein</keyword>
<name>A0ABU6QRC2_9FABA</name>
<dbReference type="Gene3D" id="3.80.10.10">
    <property type="entry name" value="Ribonuclease Inhibitor"/>
    <property type="match status" value="2"/>
</dbReference>
<keyword evidence="6" id="KW-0472">Membrane</keyword>
<organism evidence="11 12">
    <name type="scientific">Stylosanthes scabra</name>
    <dbReference type="NCBI Taxonomy" id="79078"/>
    <lineage>
        <taxon>Eukaryota</taxon>
        <taxon>Viridiplantae</taxon>
        <taxon>Streptophyta</taxon>
        <taxon>Embryophyta</taxon>
        <taxon>Tracheophyta</taxon>
        <taxon>Spermatophyta</taxon>
        <taxon>Magnoliopsida</taxon>
        <taxon>eudicotyledons</taxon>
        <taxon>Gunneridae</taxon>
        <taxon>Pentapetalae</taxon>
        <taxon>rosids</taxon>
        <taxon>fabids</taxon>
        <taxon>Fabales</taxon>
        <taxon>Fabaceae</taxon>
        <taxon>Papilionoideae</taxon>
        <taxon>50 kb inversion clade</taxon>
        <taxon>dalbergioids sensu lato</taxon>
        <taxon>Dalbergieae</taxon>
        <taxon>Pterocarpus clade</taxon>
        <taxon>Stylosanthes</taxon>
    </lineage>
</organism>
<proteinExistence type="predicted"/>
<evidence type="ECO:0000256" key="9">
    <source>
        <dbReference type="SAM" id="SignalP"/>
    </source>
</evidence>
<dbReference type="InterPro" id="IPR032675">
    <property type="entry name" value="LRR_dom_sf"/>
</dbReference>
<keyword evidence="2" id="KW-0812">Transmembrane</keyword>
<comment type="caution">
    <text evidence="11">The sequence shown here is derived from an EMBL/GenBank/DDBJ whole genome shotgun (WGS) entry which is preliminary data.</text>
</comment>
<dbReference type="Pfam" id="PF00560">
    <property type="entry name" value="LRR_1"/>
    <property type="match status" value="1"/>
</dbReference>
<gene>
    <name evidence="11" type="ORF">PIB30_078284</name>
</gene>
<dbReference type="InterPro" id="IPR055414">
    <property type="entry name" value="LRR_R13L4/SHOC2-like"/>
</dbReference>
<evidence type="ECO:0000256" key="7">
    <source>
        <dbReference type="ARBA" id="ARBA00023170"/>
    </source>
</evidence>
<protein>
    <recommendedName>
        <fullName evidence="10">Disease resistance R13L4/SHOC-2-like LRR domain-containing protein</fullName>
    </recommendedName>
</protein>
<evidence type="ECO:0000313" key="11">
    <source>
        <dbReference type="EMBL" id="MED6114215.1"/>
    </source>
</evidence>
<dbReference type="Pfam" id="PF23598">
    <property type="entry name" value="LRR_14"/>
    <property type="match status" value="1"/>
</dbReference>
<evidence type="ECO:0000256" key="3">
    <source>
        <dbReference type="ARBA" id="ARBA00022729"/>
    </source>
</evidence>
<feature type="domain" description="Disease resistance R13L4/SHOC-2-like LRR" evidence="10">
    <location>
        <begin position="276"/>
        <end position="471"/>
    </location>
</feature>
<sequence>MRCFVLSFTLFLFLHTPSSTSSPVLPFCNHHDNSNLLHFKNSFAINTSLYKDWDWDWECSSYSSKIASWKNGTDCCEWDGVTCGTASGHVIGLDLSCSMLQGGFHLNSTLFHLTHLQQLNLAYNDFCASQLSSRIGDLVSLTHLNLSNSGFGGDIPSTISHLSKLLLLDLSRTYTLPDWENSNFRLEPSTWRKLVGNTTKMKELLLDGVDMSSIRETSLSLLINFSSSLLSLSLPDTELHGKFPSGILGLPNLEELNLFGNQELKGELPKSNWSTSLRILDLSKTAFSGQIPDSIRHLKSLNQLSLSFCQFDGSIPVSLWNLTQLTYLDLSGRLHGDIPSVLSNFKHLTLLGLSSSRLSGHIPDVFDNLTKLDFLDNLLHTWKSMDYIDLSFNKLLGDLPIPPYGIAVFSVSNNNFTGHISSTFCNASSLDVLILSHNNLSGTIPQCLGASPFLSILDLQVTTFMEAYLQIFLKAMYCRL</sequence>
<dbReference type="PANTHER" id="PTHR48061">
    <property type="entry name" value="LEUCINE-RICH REPEAT RECEPTOR PROTEIN KINASE EMS1-LIKE-RELATED"/>
    <property type="match status" value="1"/>
</dbReference>
<keyword evidence="4" id="KW-0677">Repeat</keyword>
<comment type="subcellular location">
    <subcellularLocation>
        <location evidence="1">Membrane</location>
        <topology evidence="1">Single-pass type I membrane protein</topology>
    </subcellularLocation>
</comment>
<keyword evidence="5" id="KW-1133">Transmembrane helix</keyword>
<dbReference type="PANTHER" id="PTHR48061:SF50">
    <property type="entry name" value="LEUCINE-RICH REPEAT-CONTAINING N-TERMINAL PLANT-TYPE DOMAIN-CONTAINING PROTEIN"/>
    <property type="match status" value="1"/>
</dbReference>
<evidence type="ECO:0000259" key="10">
    <source>
        <dbReference type="Pfam" id="PF23598"/>
    </source>
</evidence>
<evidence type="ECO:0000256" key="1">
    <source>
        <dbReference type="ARBA" id="ARBA00004479"/>
    </source>
</evidence>
<evidence type="ECO:0000256" key="5">
    <source>
        <dbReference type="ARBA" id="ARBA00022989"/>
    </source>
</evidence>
<reference evidence="11 12" key="1">
    <citation type="journal article" date="2023" name="Plants (Basel)">
        <title>Bridging the Gap: Combining Genomics and Transcriptomics Approaches to Understand Stylosanthes scabra, an Orphan Legume from the Brazilian Caatinga.</title>
        <authorList>
            <person name="Ferreira-Neto J.R.C."/>
            <person name="da Silva M.D."/>
            <person name="Binneck E."/>
            <person name="de Melo N.F."/>
            <person name="da Silva R.H."/>
            <person name="de Melo A.L.T.M."/>
            <person name="Pandolfi V."/>
            <person name="Bustamante F.O."/>
            <person name="Brasileiro-Vidal A.C."/>
            <person name="Benko-Iseppon A.M."/>
        </authorList>
    </citation>
    <scope>NUCLEOTIDE SEQUENCE [LARGE SCALE GENOMIC DNA]</scope>
    <source>
        <tissue evidence="11">Leaves</tissue>
    </source>
</reference>
<evidence type="ECO:0000256" key="4">
    <source>
        <dbReference type="ARBA" id="ARBA00022737"/>
    </source>
</evidence>
<dbReference type="SUPFAM" id="SSF52047">
    <property type="entry name" value="RNI-like"/>
    <property type="match status" value="1"/>
</dbReference>
<feature type="signal peptide" evidence="9">
    <location>
        <begin position="1"/>
        <end position="21"/>
    </location>
</feature>
<dbReference type="InterPro" id="IPR001611">
    <property type="entry name" value="Leu-rich_rpt"/>
</dbReference>
<evidence type="ECO:0000256" key="2">
    <source>
        <dbReference type="ARBA" id="ARBA00022692"/>
    </source>
</evidence>
<feature type="chain" id="PRO_5045057917" description="Disease resistance R13L4/SHOC-2-like LRR domain-containing protein" evidence="9">
    <location>
        <begin position="22"/>
        <end position="480"/>
    </location>
</feature>
<keyword evidence="7" id="KW-0675">Receptor</keyword>
<keyword evidence="12" id="KW-1185">Reference proteome</keyword>
<accession>A0ABU6QRC2</accession>
<evidence type="ECO:0000256" key="8">
    <source>
        <dbReference type="ARBA" id="ARBA00023180"/>
    </source>
</evidence>
<evidence type="ECO:0000256" key="6">
    <source>
        <dbReference type="ARBA" id="ARBA00023136"/>
    </source>
</evidence>